<evidence type="ECO:0000256" key="1">
    <source>
        <dbReference type="SAM" id="Coils"/>
    </source>
</evidence>
<dbReference type="EMBL" id="BMXF01000003">
    <property type="protein sequence ID" value="GHB76909.1"/>
    <property type="molecule type" value="Genomic_DNA"/>
</dbReference>
<dbReference type="RefSeq" id="WP_189565678.1">
    <property type="nucleotide sequence ID" value="NZ_BMXF01000003.1"/>
</dbReference>
<protein>
    <recommendedName>
        <fullName evidence="5">Periplasmic heavy metal sensor</fullName>
    </recommendedName>
</protein>
<gene>
    <name evidence="3" type="ORF">GCM10007390_33610</name>
</gene>
<reference evidence="3 4" key="1">
    <citation type="journal article" date="2014" name="Int. J. Syst. Evol. Microbiol.">
        <title>Complete genome sequence of Corynebacterium casei LMG S-19264T (=DSM 44701T), isolated from a smear-ripened cheese.</title>
        <authorList>
            <consortium name="US DOE Joint Genome Institute (JGI-PGF)"/>
            <person name="Walter F."/>
            <person name="Albersmeier A."/>
            <person name="Kalinowski J."/>
            <person name="Ruckert C."/>
        </authorList>
    </citation>
    <scope>NUCLEOTIDE SEQUENCE [LARGE SCALE GENOMIC DNA]</scope>
    <source>
        <strain evidence="3 4">KCTC 12866</strain>
    </source>
</reference>
<comment type="caution">
    <text evidence="3">The sequence shown here is derived from an EMBL/GenBank/DDBJ whole genome shotgun (WGS) entry which is preliminary data.</text>
</comment>
<dbReference type="Gene3D" id="1.20.120.1490">
    <property type="match status" value="1"/>
</dbReference>
<keyword evidence="2" id="KW-0472">Membrane</keyword>
<dbReference type="Proteomes" id="UP000598271">
    <property type="component" value="Unassembled WGS sequence"/>
</dbReference>
<dbReference type="AlphaFoldDB" id="A0A8J3GBE6"/>
<evidence type="ECO:0000313" key="3">
    <source>
        <dbReference type="EMBL" id="GHB76909.1"/>
    </source>
</evidence>
<evidence type="ECO:0000313" key="4">
    <source>
        <dbReference type="Proteomes" id="UP000598271"/>
    </source>
</evidence>
<keyword evidence="4" id="KW-1185">Reference proteome</keyword>
<feature type="transmembrane region" description="Helical" evidence="2">
    <location>
        <begin position="6"/>
        <end position="26"/>
    </location>
</feature>
<feature type="coiled-coil region" evidence="1">
    <location>
        <begin position="61"/>
        <end position="114"/>
    </location>
</feature>
<keyword evidence="2" id="KW-1133">Transmembrane helix</keyword>
<keyword evidence="2" id="KW-0812">Transmembrane</keyword>
<keyword evidence="1" id="KW-0175">Coiled coil</keyword>
<proteinExistence type="predicted"/>
<accession>A0A8J3GBE6</accession>
<name>A0A8J3GBE6_9BACT</name>
<sequence>MSKIKLLTAAVVGLLIVNLGLLAFLLMSKPMRPPGRGGPGPGKEGPKMLIIKRLDFDKDQVTAYEQLIGRHQELVEELNRETGDTKNNLYSTLADENQSKKDSLISRLGDLQEQIEQVHYNHFTDLRGLCRPEQREQFQALTQELAGYFGGPKNTPPHRQN</sequence>
<evidence type="ECO:0008006" key="5">
    <source>
        <dbReference type="Google" id="ProtNLM"/>
    </source>
</evidence>
<organism evidence="3 4">
    <name type="scientific">Persicitalea jodogahamensis</name>
    <dbReference type="NCBI Taxonomy" id="402147"/>
    <lineage>
        <taxon>Bacteria</taxon>
        <taxon>Pseudomonadati</taxon>
        <taxon>Bacteroidota</taxon>
        <taxon>Cytophagia</taxon>
        <taxon>Cytophagales</taxon>
        <taxon>Spirosomataceae</taxon>
        <taxon>Persicitalea</taxon>
    </lineage>
</organism>
<evidence type="ECO:0000256" key="2">
    <source>
        <dbReference type="SAM" id="Phobius"/>
    </source>
</evidence>